<dbReference type="AlphaFoldDB" id="A0AAD3M4K4"/>
<dbReference type="EMBL" id="BRZM01000003">
    <property type="protein sequence ID" value="GLD47428.1"/>
    <property type="molecule type" value="Genomic_DNA"/>
</dbReference>
<feature type="non-terminal residue" evidence="2">
    <location>
        <position position="119"/>
    </location>
</feature>
<proteinExistence type="predicted"/>
<protein>
    <submittedName>
        <fullName evidence="2">Amyloid beta A4 protein-binding family A member 2-like isoform X1</fullName>
    </submittedName>
</protein>
<gene>
    <name evidence="2" type="ORF">AKAME5_000160900</name>
</gene>
<feature type="region of interest" description="Disordered" evidence="1">
    <location>
        <begin position="51"/>
        <end position="119"/>
    </location>
</feature>
<feature type="compositionally biased region" description="Acidic residues" evidence="1">
    <location>
        <begin position="107"/>
        <end position="119"/>
    </location>
</feature>
<accession>A0AAD3M4K4</accession>
<name>A0AAD3M4K4_LATJO</name>
<comment type="caution">
    <text evidence="2">The sequence shown here is derived from an EMBL/GenBank/DDBJ whole genome shotgun (WGS) entry which is preliminary data.</text>
</comment>
<feature type="region of interest" description="Disordered" evidence="1">
    <location>
        <begin position="1"/>
        <end position="27"/>
    </location>
</feature>
<evidence type="ECO:0000313" key="3">
    <source>
        <dbReference type="Proteomes" id="UP001279410"/>
    </source>
</evidence>
<reference evidence="2" key="1">
    <citation type="submission" date="2022-08" db="EMBL/GenBank/DDBJ databases">
        <title>Genome sequencing of akame (Lates japonicus).</title>
        <authorList>
            <person name="Hashiguchi Y."/>
            <person name="Takahashi H."/>
        </authorList>
    </citation>
    <scope>NUCLEOTIDE SEQUENCE</scope>
    <source>
        <strain evidence="2">Kochi</strain>
    </source>
</reference>
<sequence>MGLKALPKQQSATPKRSHDPKPLPRSCRPGYWSLKAWAAQLSRCGRGQRLVAGRSQADAQLEDQRHKTPSTPEPRTTAEMTHDQADFPRWSRRLDDDSGSDYINSTSDDEEDYDDGECI</sequence>
<evidence type="ECO:0000313" key="2">
    <source>
        <dbReference type="EMBL" id="GLD47428.1"/>
    </source>
</evidence>
<keyword evidence="3" id="KW-1185">Reference proteome</keyword>
<evidence type="ECO:0000256" key="1">
    <source>
        <dbReference type="SAM" id="MobiDB-lite"/>
    </source>
</evidence>
<organism evidence="2 3">
    <name type="scientific">Lates japonicus</name>
    <name type="common">Japanese lates</name>
    <dbReference type="NCBI Taxonomy" id="270547"/>
    <lineage>
        <taxon>Eukaryota</taxon>
        <taxon>Metazoa</taxon>
        <taxon>Chordata</taxon>
        <taxon>Craniata</taxon>
        <taxon>Vertebrata</taxon>
        <taxon>Euteleostomi</taxon>
        <taxon>Actinopterygii</taxon>
        <taxon>Neopterygii</taxon>
        <taxon>Teleostei</taxon>
        <taxon>Neoteleostei</taxon>
        <taxon>Acanthomorphata</taxon>
        <taxon>Carangaria</taxon>
        <taxon>Carangaria incertae sedis</taxon>
        <taxon>Centropomidae</taxon>
        <taxon>Lates</taxon>
    </lineage>
</organism>
<dbReference type="Proteomes" id="UP001279410">
    <property type="component" value="Unassembled WGS sequence"/>
</dbReference>